<dbReference type="AlphaFoldDB" id="A0A815ZM20"/>
<accession>A0A815ZM20</accession>
<comment type="caution">
    <text evidence="2">The sequence shown here is derived from an EMBL/GenBank/DDBJ whole genome shotgun (WGS) entry which is preliminary data.</text>
</comment>
<feature type="non-terminal residue" evidence="2">
    <location>
        <position position="1"/>
    </location>
</feature>
<keyword evidence="1" id="KW-0812">Transmembrane</keyword>
<keyword evidence="1" id="KW-1133">Transmembrane helix</keyword>
<reference evidence="2" key="1">
    <citation type="submission" date="2021-02" db="EMBL/GenBank/DDBJ databases">
        <authorList>
            <person name="Nowell W R."/>
        </authorList>
    </citation>
    <scope>NUCLEOTIDE SEQUENCE</scope>
</reference>
<sequence length="374" mass="42583">NNVSEPTIGKWQKIKNFLRKLNLFPSIPPSTNESDLRNQRISTRLFVIALVLSITILITYNSLIYVTMIGNTNSPDLTQYSDLYSQYPQTLTCPCTNITIEYGKFLEINYKLHQLCSSVFVSNNWFEYLDDADTNDASYIADIRLSGTYMFQVLNTFCESSNKTISDSLSQFYSTEYASLNVISKQLFESQSQILMNQFISSTENDFLLPLQIIRDMTEANSLYTRHGINYAFYGSSEVSTIVSSAITNDNCSCLTEKCLVQVGILDYNNFTYSFNVSGLQLGCNAIDGILQSTLECFYNQTCLNKVQSYIISPISINVIPLNSSLSSQFNQTSTIQDIMNELMVDKWTLSSVYENYYKECQPIKCSYTYTDRN</sequence>
<dbReference type="Proteomes" id="UP000663877">
    <property type="component" value="Unassembled WGS sequence"/>
</dbReference>
<feature type="non-terminal residue" evidence="2">
    <location>
        <position position="374"/>
    </location>
</feature>
<protein>
    <recommendedName>
        <fullName evidence="6">Transmembrane protein</fullName>
    </recommendedName>
</protein>
<dbReference type="OrthoDB" id="10046728at2759"/>
<gene>
    <name evidence="2" type="ORF">BJG266_LOCUS49211</name>
    <name evidence="3" type="ORF">QVE165_LOCUS66291</name>
</gene>
<evidence type="ECO:0000256" key="1">
    <source>
        <dbReference type="SAM" id="Phobius"/>
    </source>
</evidence>
<dbReference type="Proteomes" id="UP000663832">
    <property type="component" value="Unassembled WGS sequence"/>
</dbReference>
<proteinExistence type="predicted"/>
<name>A0A815ZM20_9BILA</name>
<keyword evidence="4" id="KW-1185">Reference proteome</keyword>
<evidence type="ECO:0008006" key="6">
    <source>
        <dbReference type="Google" id="ProtNLM"/>
    </source>
</evidence>
<dbReference type="EMBL" id="CAJNOI010007217">
    <property type="protein sequence ID" value="CAF1586527.1"/>
    <property type="molecule type" value="Genomic_DNA"/>
</dbReference>
<evidence type="ECO:0000313" key="2">
    <source>
        <dbReference type="EMBL" id="CAF1586527.1"/>
    </source>
</evidence>
<evidence type="ECO:0000313" key="3">
    <source>
        <dbReference type="EMBL" id="CAF1676476.1"/>
    </source>
</evidence>
<evidence type="ECO:0000313" key="4">
    <source>
        <dbReference type="Proteomes" id="UP000663832"/>
    </source>
</evidence>
<evidence type="ECO:0000313" key="5">
    <source>
        <dbReference type="Proteomes" id="UP000663877"/>
    </source>
</evidence>
<dbReference type="EMBL" id="CAJNOM010007650">
    <property type="protein sequence ID" value="CAF1676476.1"/>
    <property type="molecule type" value="Genomic_DNA"/>
</dbReference>
<keyword evidence="1" id="KW-0472">Membrane</keyword>
<organism evidence="2 5">
    <name type="scientific">Adineta steineri</name>
    <dbReference type="NCBI Taxonomy" id="433720"/>
    <lineage>
        <taxon>Eukaryota</taxon>
        <taxon>Metazoa</taxon>
        <taxon>Spiralia</taxon>
        <taxon>Gnathifera</taxon>
        <taxon>Rotifera</taxon>
        <taxon>Eurotatoria</taxon>
        <taxon>Bdelloidea</taxon>
        <taxon>Adinetida</taxon>
        <taxon>Adinetidae</taxon>
        <taxon>Adineta</taxon>
    </lineage>
</organism>
<feature type="transmembrane region" description="Helical" evidence="1">
    <location>
        <begin position="45"/>
        <end position="68"/>
    </location>
</feature>